<dbReference type="FunFam" id="3.30.70.270:FF:000020">
    <property type="entry name" value="Transposon Tf2-6 polyprotein-like Protein"/>
    <property type="match status" value="1"/>
</dbReference>
<dbReference type="PANTHER" id="PTHR37984">
    <property type="entry name" value="PROTEIN CBG26694"/>
    <property type="match status" value="1"/>
</dbReference>
<evidence type="ECO:0000313" key="1">
    <source>
        <dbReference type="EMBL" id="CAB3992132.1"/>
    </source>
</evidence>
<evidence type="ECO:0000313" key="2">
    <source>
        <dbReference type="Proteomes" id="UP001152795"/>
    </source>
</evidence>
<protein>
    <submittedName>
        <fullName evidence="1">Uncharacterized protein</fullName>
    </submittedName>
</protein>
<comment type="caution">
    <text evidence="1">The sequence shown here is derived from an EMBL/GenBank/DDBJ whole genome shotgun (WGS) entry which is preliminary data.</text>
</comment>
<accession>A0A7D9HS21</accession>
<keyword evidence="2" id="KW-1185">Reference proteome</keyword>
<proteinExistence type="predicted"/>
<reference evidence="1" key="1">
    <citation type="submission" date="2020-04" db="EMBL/GenBank/DDBJ databases">
        <authorList>
            <person name="Alioto T."/>
            <person name="Alioto T."/>
            <person name="Gomez Garrido J."/>
        </authorList>
    </citation>
    <scope>NUCLEOTIDE SEQUENCE</scope>
    <source>
        <strain evidence="1">A484AB</strain>
    </source>
</reference>
<dbReference type="Gene3D" id="3.30.70.270">
    <property type="match status" value="2"/>
</dbReference>
<dbReference type="SUPFAM" id="SSF56672">
    <property type="entry name" value="DNA/RNA polymerases"/>
    <property type="match status" value="1"/>
</dbReference>
<gene>
    <name evidence="1" type="ORF">PACLA_8A051799</name>
</gene>
<dbReference type="CDD" id="cd01647">
    <property type="entry name" value="RT_LTR"/>
    <property type="match status" value="1"/>
</dbReference>
<dbReference type="InterPro" id="IPR050951">
    <property type="entry name" value="Retrovirus_Pol_polyprotein"/>
</dbReference>
<organism evidence="1 2">
    <name type="scientific">Paramuricea clavata</name>
    <name type="common">Red gorgonian</name>
    <name type="synonym">Violescent sea-whip</name>
    <dbReference type="NCBI Taxonomy" id="317549"/>
    <lineage>
        <taxon>Eukaryota</taxon>
        <taxon>Metazoa</taxon>
        <taxon>Cnidaria</taxon>
        <taxon>Anthozoa</taxon>
        <taxon>Octocorallia</taxon>
        <taxon>Malacalcyonacea</taxon>
        <taxon>Plexauridae</taxon>
        <taxon>Paramuricea</taxon>
    </lineage>
</organism>
<dbReference type="InterPro" id="IPR043128">
    <property type="entry name" value="Rev_trsase/Diguanyl_cyclase"/>
</dbReference>
<name>A0A7D9HS21_PARCT</name>
<dbReference type="Proteomes" id="UP001152795">
    <property type="component" value="Unassembled WGS sequence"/>
</dbReference>
<dbReference type="EMBL" id="CACRXK020001986">
    <property type="protein sequence ID" value="CAB3992132.1"/>
    <property type="molecule type" value="Genomic_DNA"/>
</dbReference>
<dbReference type="Gene3D" id="3.10.10.10">
    <property type="entry name" value="HIV Type 1 Reverse Transcriptase, subunit A, domain 1"/>
    <property type="match status" value="1"/>
</dbReference>
<dbReference type="InterPro" id="IPR043502">
    <property type="entry name" value="DNA/RNA_pol_sf"/>
</dbReference>
<dbReference type="PANTHER" id="PTHR37984:SF5">
    <property type="entry name" value="PROTEIN NYNRIN-LIKE"/>
    <property type="match status" value="1"/>
</dbReference>
<sequence>MEEARKAVKTMVRDGVIERSNSPWKAPVVLVKKKDGTPRFCIDYRKHNVTRKDPYPLPRIDTALDAFVGSKWFSMLDLNAGSQKWLLAEAIYLGHIVTDSGIATVLSKTEAVRTWPTPHDKKELRSFLGLCSYYRKFVPAFSVVASPLHKLTEKNVEFQWSGECDDAFRKLKDLLTNTLILAYPQPKDCKYCEKLEEKEILNDSNLLSVGEETDDKTTMRVTVDDKTPLKIWSHEELIARQNEDPNIGPILRWKTKYN</sequence>
<dbReference type="OrthoDB" id="3863715at2759"/>
<dbReference type="AlphaFoldDB" id="A0A7D9HS21"/>